<keyword evidence="5" id="KW-1185">Reference proteome</keyword>
<feature type="compositionally biased region" description="Basic and acidic residues" evidence="2">
    <location>
        <begin position="321"/>
        <end position="331"/>
    </location>
</feature>
<dbReference type="PRINTS" id="PR01438">
    <property type="entry name" value="UNVRSLSTRESS"/>
</dbReference>
<accession>A0A927K9D3</accession>
<feature type="domain" description="UspA" evidence="3">
    <location>
        <begin position="174"/>
        <end position="308"/>
    </location>
</feature>
<dbReference type="EMBL" id="JACYXZ010000003">
    <property type="protein sequence ID" value="MBD8870176.1"/>
    <property type="molecule type" value="Genomic_DNA"/>
</dbReference>
<comment type="caution">
    <text evidence="4">The sequence shown here is derived from an EMBL/GenBank/DDBJ whole genome shotgun (WGS) entry which is preliminary data.</text>
</comment>
<gene>
    <name evidence="4" type="ORF">IE331_11130</name>
</gene>
<dbReference type="PANTHER" id="PTHR46268:SF6">
    <property type="entry name" value="UNIVERSAL STRESS PROTEIN UP12"/>
    <property type="match status" value="1"/>
</dbReference>
<comment type="similarity">
    <text evidence="1">Belongs to the universal stress protein A family.</text>
</comment>
<organism evidence="4 5">
    <name type="scientific">Nocardioides donggukensis</name>
    <dbReference type="NCBI Taxonomy" id="2774019"/>
    <lineage>
        <taxon>Bacteria</taxon>
        <taxon>Bacillati</taxon>
        <taxon>Actinomycetota</taxon>
        <taxon>Actinomycetes</taxon>
        <taxon>Propionibacteriales</taxon>
        <taxon>Nocardioidaceae</taxon>
        <taxon>Nocardioides</taxon>
    </lineage>
</organism>
<dbReference type="AlphaFoldDB" id="A0A927K9D3"/>
<dbReference type="Proteomes" id="UP000616839">
    <property type="component" value="Unassembled WGS sequence"/>
</dbReference>
<dbReference type="SUPFAM" id="SSF52402">
    <property type="entry name" value="Adenine nucleotide alpha hydrolases-like"/>
    <property type="match status" value="2"/>
</dbReference>
<evidence type="ECO:0000256" key="2">
    <source>
        <dbReference type="SAM" id="MobiDB-lite"/>
    </source>
</evidence>
<dbReference type="InterPro" id="IPR006016">
    <property type="entry name" value="UspA"/>
</dbReference>
<evidence type="ECO:0000259" key="3">
    <source>
        <dbReference type="Pfam" id="PF00582"/>
    </source>
</evidence>
<dbReference type="Gene3D" id="3.40.50.620">
    <property type="entry name" value="HUPs"/>
    <property type="match status" value="2"/>
</dbReference>
<dbReference type="InterPro" id="IPR014729">
    <property type="entry name" value="Rossmann-like_a/b/a_fold"/>
</dbReference>
<feature type="domain" description="UspA" evidence="3">
    <location>
        <begin position="20"/>
        <end position="159"/>
    </location>
</feature>
<reference evidence="4" key="1">
    <citation type="submission" date="2020-09" db="EMBL/GenBank/DDBJ databases">
        <title>Nocardioides sp. strain MJB4 16S ribosomal RNA gene Genome sequencing and assembly.</title>
        <authorList>
            <person name="Kim I."/>
        </authorList>
    </citation>
    <scope>NUCLEOTIDE SEQUENCE</scope>
    <source>
        <strain evidence="4">MJB4</strain>
    </source>
</reference>
<dbReference type="RefSeq" id="WP_192143514.1">
    <property type="nucleotide sequence ID" value="NZ_JACYXZ010000003.1"/>
</dbReference>
<protein>
    <submittedName>
        <fullName evidence="4">Universal stress protein</fullName>
    </submittedName>
</protein>
<dbReference type="Pfam" id="PF00582">
    <property type="entry name" value="Usp"/>
    <property type="match status" value="2"/>
</dbReference>
<evidence type="ECO:0000313" key="4">
    <source>
        <dbReference type="EMBL" id="MBD8870176.1"/>
    </source>
</evidence>
<evidence type="ECO:0000256" key="1">
    <source>
        <dbReference type="ARBA" id="ARBA00008791"/>
    </source>
</evidence>
<name>A0A927K9D3_9ACTN</name>
<proteinExistence type="inferred from homology"/>
<sequence length="331" mass="34993">MGVTTVEAAWEAVMSESERTRILVGVGPEPDRTACLEYAAGQARRGRRGVHLVHAIHPVYLGPPGMVPLDVPFDRIRREGADLLADAARRVELLLADAELPVSTELVHGPTVPTLVDASARAGLVVLQRRPLTGLARILTMSVTSAVSARAHAPVVTVPSRWRPPTTGGADGARTVTVGLDDAQAGAEVVRAALEAARRNGAALTLLHAWWFSDYDGVVFEGQAGVEHTAAIRQRLADDLAPLLAEYPDVATELVVRHAHAADALVAGTGATELLVVGRHHPRLPFGSHLGPITRAVLRESACPVLVVEPRPAGDHGTGAPRDRSEEAVRA</sequence>
<dbReference type="PANTHER" id="PTHR46268">
    <property type="entry name" value="STRESS RESPONSE PROTEIN NHAX"/>
    <property type="match status" value="1"/>
</dbReference>
<feature type="region of interest" description="Disordered" evidence="2">
    <location>
        <begin position="309"/>
        <end position="331"/>
    </location>
</feature>
<evidence type="ECO:0000313" key="5">
    <source>
        <dbReference type="Proteomes" id="UP000616839"/>
    </source>
</evidence>
<dbReference type="InterPro" id="IPR006015">
    <property type="entry name" value="Universal_stress_UspA"/>
</dbReference>